<evidence type="ECO:0000313" key="4">
    <source>
        <dbReference type="Proteomes" id="UP000886523"/>
    </source>
</evidence>
<dbReference type="InterPro" id="IPR019734">
    <property type="entry name" value="TPR_rpt"/>
</dbReference>
<evidence type="ECO:0000256" key="2">
    <source>
        <dbReference type="SAM" id="MobiDB-lite"/>
    </source>
</evidence>
<dbReference type="PROSITE" id="PS50005">
    <property type="entry name" value="TPR"/>
    <property type="match status" value="1"/>
</dbReference>
<keyword evidence="1" id="KW-0802">TPR repeat</keyword>
<dbReference type="InterPro" id="IPR037919">
    <property type="entry name" value="OGT"/>
</dbReference>
<dbReference type="EMBL" id="MU129001">
    <property type="protein sequence ID" value="KAF9511389.1"/>
    <property type="molecule type" value="Genomic_DNA"/>
</dbReference>
<dbReference type="Pfam" id="PF00515">
    <property type="entry name" value="TPR_1"/>
    <property type="match status" value="1"/>
</dbReference>
<dbReference type="Gene3D" id="1.25.40.10">
    <property type="entry name" value="Tetratricopeptide repeat domain"/>
    <property type="match status" value="1"/>
</dbReference>
<name>A0A9P6DU89_9AGAM</name>
<evidence type="ECO:0008006" key="5">
    <source>
        <dbReference type="Google" id="ProtNLM"/>
    </source>
</evidence>
<proteinExistence type="predicted"/>
<dbReference type="InterPro" id="IPR011990">
    <property type="entry name" value="TPR-like_helical_dom_sf"/>
</dbReference>
<dbReference type="SMART" id="SM00028">
    <property type="entry name" value="TPR"/>
    <property type="match status" value="3"/>
</dbReference>
<dbReference type="SUPFAM" id="SSF48452">
    <property type="entry name" value="TPR-like"/>
    <property type="match status" value="1"/>
</dbReference>
<dbReference type="PROSITE" id="PS50293">
    <property type="entry name" value="TPR_REGION"/>
    <property type="match status" value="1"/>
</dbReference>
<organism evidence="3 4">
    <name type="scientific">Hydnum rufescens UP504</name>
    <dbReference type="NCBI Taxonomy" id="1448309"/>
    <lineage>
        <taxon>Eukaryota</taxon>
        <taxon>Fungi</taxon>
        <taxon>Dikarya</taxon>
        <taxon>Basidiomycota</taxon>
        <taxon>Agaricomycotina</taxon>
        <taxon>Agaricomycetes</taxon>
        <taxon>Cantharellales</taxon>
        <taxon>Hydnaceae</taxon>
        <taxon>Hydnum</taxon>
    </lineage>
</organism>
<dbReference type="GO" id="GO:0097363">
    <property type="term" value="F:protein O-acetylglucosaminyltransferase activity"/>
    <property type="evidence" value="ECO:0007669"/>
    <property type="project" value="TreeGrafter"/>
</dbReference>
<comment type="caution">
    <text evidence="3">The sequence shown here is derived from an EMBL/GenBank/DDBJ whole genome shotgun (WGS) entry which is preliminary data.</text>
</comment>
<evidence type="ECO:0000313" key="3">
    <source>
        <dbReference type="EMBL" id="KAF9511389.1"/>
    </source>
</evidence>
<reference evidence="3" key="1">
    <citation type="journal article" date="2020" name="Nat. Commun.">
        <title>Large-scale genome sequencing of mycorrhizal fungi provides insights into the early evolution of symbiotic traits.</title>
        <authorList>
            <person name="Miyauchi S."/>
            <person name="Kiss E."/>
            <person name="Kuo A."/>
            <person name="Drula E."/>
            <person name="Kohler A."/>
            <person name="Sanchez-Garcia M."/>
            <person name="Morin E."/>
            <person name="Andreopoulos B."/>
            <person name="Barry K.W."/>
            <person name="Bonito G."/>
            <person name="Buee M."/>
            <person name="Carver A."/>
            <person name="Chen C."/>
            <person name="Cichocki N."/>
            <person name="Clum A."/>
            <person name="Culley D."/>
            <person name="Crous P.W."/>
            <person name="Fauchery L."/>
            <person name="Girlanda M."/>
            <person name="Hayes R.D."/>
            <person name="Keri Z."/>
            <person name="LaButti K."/>
            <person name="Lipzen A."/>
            <person name="Lombard V."/>
            <person name="Magnuson J."/>
            <person name="Maillard F."/>
            <person name="Murat C."/>
            <person name="Nolan M."/>
            <person name="Ohm R.A."/>
            <person name="Pangilinan J."/>
            <person name="Pereira M.F."/>
            <person name="Perotto S."/>
            <person name="Peter M."/>
            <person name="Pfister S."/>
            <person name="Riley R."/>
            <person name="Sitrit Y."/>
            <person name="Stielow J.B."/>
            <person name="Szollosi G."/>
            <person name="Zifcakova L."/>
            <person name="Stursova M."/>
            <person name="Spatafora J.W."/>
            <person name="Tedersoo L."/>
            <person name="Vaario L.M."/>
            <person name="Yamada A."/>
            <person name="Yan M."/>
            <person name="Wang P."/>
            <person name="Xu J."/>
            <person name="Bruns T."/>
            <person name="Baldrian P."/>
            <person name="Vilgalys R."/>
            <person name="Dunand C."/>
            <person name="Henrissat B."/>
            <person name="Grigoriev I.V."/>
            <person name="Hibbett D."/>
            <person name="Nagy L.G."/>
            <person name="Martin F.M."/>
        </authorList>
    </citation>
    <scope>NUCLEOTIDE SEQUENCE</scope>
    <source>
        <strain evidence="3">UP504</strain>
    </source>
</reference>
<evidence type="ECO:0000256" key="1">
    <source>
        <dbReference type="PROSITE-ProRule" id="PRU00339"/>
    </source>
</evidence>
<dbReference type="OrthoDB" id="1926212at2759"/>
<feature type="repeat" description="TPR" evidence="1">
    <location>
        <begin position="87"/>
        <end position="120"/>
    </location>
</feature>
<protein>
    <recommendedName>
        <fullName evidence="5">TPR-like protein</fullName>
    </recommendedName>
</protein>
<feature type="region of interest" description="Disordered" evidence="2">
    <location>
        <begin position="29"/>
        <end position="50"/>
    </location>
</feature>
<keyword evidence="4" id="KW-1185">Reference proteome</keyword>
<dbReference type="Proteomes" id="UP000886523">
    <property type="component" value="Unassembled WGS sequence"/>
</dbReference>
<dbReference type="AlphaFoldDB" id="A0A9P6DU89"/>
<sequence>MASRILTVSRAIPRIIRFGTPLKSAVSSTSSIRRRWATSTTPTSSPNDPAEAEAMKALEEGTKRLEDGDVPGAKVMYERSVMIKKTASALFNLGVTHYHSKDFQAAIDAWKESIELQPSSPDAHTNLASAYIMSPISRPSLAIDHLRIASSLSPEDPEISFNLGAVLEACGLLEEALEQYKRSKEYGVDRAGMHIRNVSAKILGKKLESLKKAEKKEE</sequence>
<dbReference type="PANTHER" id="PTHR44366:SF1">
    <property type="entry name" value="UDP-N-ACETYLGLUCOSAMINE--PEPTIDE N-ACETYLGLUCOSAMINYLTRANSFERASE 110 KDA SUBUNIT"/>
    <property type="match status" value="1"/>
</dbReference>
<accession>A0A9P6DU89</accession>
<dbReference type="PANTHER" id="PTHR44366">
    <property type="entry name" value="UDP-N-ACETYLGLUCOSAMINE--PEPTIDE N-ACETYLGLUCOSAMINYLTRANSFERASE 110 KDA SUBUNIT"/>
    <property type="match status" value="1"/>
</dbReference>
<gene>
    <name evidence="3" type="ORF">BS47DRAFT_1319012</name>
</gene>
<dbReference type="Pfam" id="PF13432">
    <property type="entry name" value="TPR_16"/>
    <property type="match status" value="1"/>
</dbReference>
<dbReference type="GO" id="GO:0006493">
    <property type="term" value="P:protein O-linked glycosylation"/>
    <property type="evidence" value="ECO:0007669"/>
    <property type="project" value="InterPro"/>
</dbReference>